<dbReference type="AlphaFoldDB" id="A0A834SAY5"/>
<evidence type="ECO:0000313" key="2">
    <source>
        <dbReference type="Proteomes" id="UP000245464"/>
    </source>
</evidence>
<gene>
    <name evidence="1" type="ORF">PtrM4_033150</name>
</gene>
<reference evidence="1 2" key="1">
    <citation type="journal article" date="2018" name="BMC Genomics">
        <title>Comparative genomics of the wheat fungal pathogen Pyrenophora tritici-repentis reveals chromosomal variations and genome plasticity.</title>
        <authorList>
            <person name="Moolhuijzen P."/>
            <person name="See P.T."/>
            <person name="Hane J.K."/>
            <person name="Shi G."/>
            <person name="Liu Z."/>
            <person name="Oliver R.P."/>
            <person name="Moffat C.S."/>
        </authorList>
    </citation>
    <scope>NUCLEOTIDE SEQUENCE [LARGE SCALE GENOMIC DNA]</scope>
    <source>
        <strain evidence="1">M4</strain>
    </source>
</reference>
<comment type="caution">
    <text evidence="1">The sequence shown here is derived from an EMBL/GenBank/DDBJ whole genome shotgun (WGS) entry which is preliminary data.</text>
</comment>
<dbReference type="GeneID" id="90954517"/>
<dbReference type="KEGG" id="ptrr:90954517"/>
<sequence length="127" mass="14778">MLEIESLAVPSARAVDRYSAGLAPPKLWKYMLPPLALHYDSIKQFWVHRYHLFFRPSYGGPLPSPPTYWEPIETRLERFNQASERFHQASILTPEERSCFDRCSYFKPISAPVWEFEKALFSLPAAS</sequence>
<dbReference type="EMBL" id="NQIK02000001">
    <property type="protein sequence ID" value="KAF7579075.1"/>
    <property type="molecule type" value="Genomic_DNA"/>
</dbReference>
<evidence type="ECO:0000313" key="1">
    <source>
        <dbReference type="EMBL" id="KAF7579075.1"/>
    </source>
</evidence>
<organism evidence="1 2">
    <name type="scientific">Pyrenophora tritici-repentis</name>
    <dbReference type="NCBI Taxonomy" id="45151"/>
    <lineage>
        <taxon>Eukaryota</taxon>
        <taxon>Fungi</taxon>
        <taxon>Dikarya</taxon>
        <taxon>Ascomycota</taxon>
        <taxon>Pezizomycotina</taxon>
        <taxon>Dothideomycetes</taxon>
        <taxon>Pleosporomycetidae</taxon>
        <taxon>Pleosporales</taxon>
        <taxon>Pleosporineae</taxon>
        <taxon>Pleosporaceae</taxon>
        <taxon>Pyrenophora</taxon>
    </lineage>
</organism>
<name>A0A834SAY5_9PLEO</name>
<accession>A0A834SAY5</accession>
<dbReference type="RefSeq" id="XP_065966237.1">
    <property type="nucleotide sequence ID" value="XM_066104035.1"/>
</dbReference>
<proteinExistence type="predicted"/>
<dbReference type="Proteomes" id="UP000245464">
    <property type="component" value="Chromosome 1"/>
</dbReference>
<protein>
    <submittedName>
        <fullName evidence="1">Uncharacterized protein</fullName>
    </submittedName>
</protein>